<evidence type="ECO:0000313" key="2">
    <source>
        <dbReference type="EMBL" id="GEP11857.1"/>
    </source>
</evidence>
<accession>A0A512JPI5</accession>
<proteinExistence type="predicted"/>
<evidence type="ECO:0008006" key="4">
    <source>
        <dbReference type="Google" id="ProtNLM"/>
    </source>
</evidence>
<dbReference type="RefSeq" id="WP_306437197.1">
    <property type="nucleotide sequence ID" value="NZ_BJZV01000024.1"/>
</dbReference>
<keyword evidence="1" id="KW-0812">Transmembrane</keyword>
<dbReference type="EMBL" id="BJZV01000024">
    <property type="protein sequence ID" value="GEP11857.1"/>
    <property type="molecule type" value="Genomic_DNA"/>
</dbReference>
<keyword evidence="3" id="KW-1185">Reference proteome</keyword>
<organism evidence="2 3">
    <name type="scientific">Methylobacterium gnaphalii</name>
    <dbReference type="NCBI Taxonomy" id="1010610"/>
    <lineage>
        <taxon>Bacteria</taxon>
        <taxon>Pseudomonadati</taxon>
        <taxon>Pseudomonadota</taxon>
        <taxon>Alphaproteobacteria</taxon>
        <taxon>Hyphomicrobiales</taxon>
        <taxon>Methylobacteriaceae</taxon>
        <taxon>Methylobacterium</taxon>
    </lineage>
</organism>
<dbReference type="AlphaFoldDB" id="A0A512JPI5"/>
<evidence type="ECO:0000256" key="1">
    <source>
        <dbReference type="SAM" id="Phobius"/>
    </source>
</evidence>
<keyword evidence="1" id="KW-1133">Transmembrane helix</keyword>
<dbReference type="Proteomes" id="UP000321750">
    <property type="component" value="Unassembled WGS sequence"/>
</dbReference>
<name>A0A512JPI5_9HYPH</name>
<evidence type="ECO:0000313" key="3">
    <source>
        <dbReference type="Proteomes" id="UP000321750"/>
    </source>
</evidence>
<sequence length="61" mass="6992">MRTTLLKASKRWLILAHRWLGIVLGLFFALWIGSGLVMLYVPFPSLPEAERLARLSPIAWD</sequence>
<reference evidence="2 3" key="1">
    <citation type="submission" date="2019-07" db="EMBL/GenBank/DDBJ databases">
        <title>Whole genome shotgun sequence of Methylobacterium gnaphalii NBRC 107716.</title>
        <authorList>
            <person name="Hosoyama A."/>
            <person name="Uohara A."/>
            <person name="Ohji S."/>
            <person name="Ichikawa N."/>
        </authorList>
    </citation>
    <scope>NUCLEOTIDE SEQUENCE [LARGE SCALE GENOMIC DNA]</scope>
    <source>
        <strain evidence="2 3">NBRC 107716</strain>
    </source>
</reference>
<protein>
    <recommendedName>
        <fullName evidence="4">PepSY domain-containing protein</fullName>
    </recommendedName>
</protein>
<feature type="transmembrane region" description="Helical" evidence="1">
    <location>
        <begin position="20"/>
        <end position="41"/>
    </location>
</feature>
<gene>
    <name evidence="2" type="ORF">MGN01_37020</name>
</gene>
<comment type="caution">
    <text evidence="2">The sequence shown here is derived from an EMBL/GenBank/DDBJ whole genome shotgun (WGS) entry which is preliminary data.</text>
</comment>
<keyword evidence="1" id="KW-0472">Membrane</keyword>